<feature type="domain" description="Heterokaryon incompatibility" evidence="1">
    <location>
        <begin position="194"/>
        <end position="342"/>
    </location>
</feature>
<dbReference type="AlphaFoldDB" id="A0A428RQZ2"/>
<reference evidence="2 3" key="1">
    <citation type="submission" date="2017-06" db="EMBL/GenBank/DDBJ databases">
        <title>Comparative genomic analysis of Ambrosia Fusariam Clade fungi.</title>
        <authorList>
            <person name="Stajich J.E."/>
            <person name="Carrillo J."/>
            <person name="Kijimoto T."/>
            <person name="Eskalen A."/>
            <person name="O'Donnell K."/>
            <person name="Kasson M."/>
        </authorList>
    </citation>
    <scope>NUCLEOTIDE SEQUENCE [LARGE SCALE GENOMIC DNA]</scope>
    <source>
        <strain evidence="2 3">NRRL62606</strain>
    </source>
</reference>
<dbReference type="InterPro" id="IPR010730">
    <property type="entry name" value="HET"/>
</dbReference>
<keyword evidence="3" id="KW-1185">Reference proteome</keyword>
<evidence type="ECO:0000259" key="1">
    <source>
        <dbReference type="Pfam" id="PF06985"/>
    </source>
</evidence>
<proteinExistence type="predicted"/>
<dbReference type="Proteomes" id="UP000287972">
    <property type="component" value="Unassembled WGS sequence"/>
</dbReference>
<protein>
    <recommendedName>
        <fullName evidence="1">Heterokaryon incompatibility domain-containing protein</fullName>
    </recommendedName>
</protein>
<accession>A0A428RQZ2</accession>
<dbReference type="EMBL" id="NKCL01000158">
    <property type="protein sequence ID" value="RSL79974.1"/>
    <property type="molecule type" value="Genomic_DNA"/>
</dbReference>
<evidence type="ECO:0000313" key="3">
    <source>
        <dbReference type="Proteomes" id="UP000287972"/>
    </source>
</evidence>
<name>A0A428RQZ2_9HYPO</name>
<organism evidence="2 3">
    <name type="scientific">Fusarium floridanum</name>
    <dbReference type="NCBI Taxonomy" id="1325733"/>
    <lineage>
        <taxon>Eukaryota</taxon>
        <taxon>Fungi</taxon>
        <taxon>Dikarya</taxon>
        <taxon>Ascomycota</taxon>
        <taxon>Pezizomycotina</taxon>
        <taxon>Sordariomycetes</taxon>
        <taxon>Hypocreomycetidae</taxon>
        <taxon>Hypocreales</taxon>
        <taxon>Nectriaceae</taxon>
        <taxon>Fusarium</taxon>
        <taxon>Fusarium solani species complex</taxon>
    </lineage>
</organism>
<dbReference type="PANTHER" id="PTHR33112">
    <property type="entry name" value="DOMAIN PROTEIN, PUTATIVE-RELATED"/>
    <property type="match status" value="1"/>
</dbReference>
<gene>
    <name evidence="2" type="ORF">CEP51_006958</name>
</gene>
<dbReference type="Pfam" id="PF06985">
    <property type="entry name" value="HET"/>
    <property type="match status" value="1"/>
</dbReference>
<evidence type="ECO:0000313" key="2">
    <source>
        <dbReference type="EMBL" id="RSL79974.1"/>
    </source>
</evidence>
<dbReference type="PANTHER" id="PTHR33112:SF10">
    <property type="entry name" value="TOL"/>
    <property type="match status" value="1"/>
</dbReference>
<sequence length="648" mass="72707">MAEVGHLCDACVSALRCSFASGSNGNHHSTLDAVRQAVRDGCFVCSRTWNVDEQGLFSAKHDQEKSIYDESHLPVMCRANFTSAGGDKGEQFIGLFVLGSQMFTEFRIVAKKALKPSYTSPWPALEDRTSSSRSLDQAYDWLTCCRAQHGSCNRLSGSGKWLPTRLIDVGSEGDDLWKLSVVAEDGLHPSSPPYITLSYRWGTEPSIVLLGSNIDEFRRGKPICDLPLTFRELITVSRRFSIRYAWIDALCIIQDSPQDWASESAAMRHVYANSACTIAASASSGPEGGLFRSRHPELMRPGVVNIAYGDGMSEDYSIWEKDYWSIHFDRSELLKRGWIFQERFLSPRVLYFGHEQILWECMTDNKCEGFPGGIPDHTSDKSSHAVSQVVAPRSSGLDGQDAPFSDDMFNLWGGLVERYAGCSLTKQTDKLAAFAGIAKLFQENTGDEYVSGLWKTCLAEMLCWKVFHPEPGPAEYLAPSWSWASVQSSVGAPLREQGRKNVNLVSVMAIETTNREADPTVGVRYGCIKLRGALFPTEWFRPPMIRIHTTSLILTLWLDTSSKEWDREHPLFLLPIKACHISELGDFIKIYYLVLEKKHSAGASDTYQRIGHCETYYRGKGHDRIFRDEEVDKEIFGVKPEFSDINIV</sequence>
<comment type="caution">
    <text evidence="2">The sequence shown here is derived from an EMBL/GenBank/DDBJ whole genome shotgun (WGS) entry which is preliminary data.</text>
</comment>